<organism evidence="1 2">
    <name type="scientific">Rhodopirellula baltica SWK14</name>
    <dbReference type="NCBI Taxonomy" id="993516"/>
    <lineage>
        <taxon>Bacteria</taxon>
        <taxon>Pseudomonadati</taxon>
        <taxon>Planctomycetota</taxon>
        <taxon>Planctomycetia</taxon>
        <taxon>Pirellulales</taxon>
        <taxon>Pirellulaceae</taxon>
        <taxon>Rhodopirellula</taxon>
    </lineage>
</organism>
<sequence length="62" mass="6603">MKETHTMKNLFWLLVLGGLIGSVGCDGSATSAPSDDELSQYVEENPHDFDSNASVDDGDTAN</sequence>
<dbReference type="Proteomes" id="UP000010959">
    <property type="component" value="Unassembled WGS sequence"/>
</dbReference>
<accession>L7CPL1</accession>
<name>L7CPL1_RHOBT</name>
<dbReference type="EMBL" id="AMWG01000009">
    <property type="protein sequence ID" value="ELP35572.1"/>
    <property type="molecule type" value="Genomic_DNA"/>
</dbReference>
<evidence type="ECO:0000313" key="1">
    <source>
        <dbReference type="EMBL" id="ELP35572.1"/>
    </source>
</evidence>
<dbReference type="AlphaFoldDB" id="L7CPL1"/>
<proteinExistence type="predicted"/>
<comment type="caution">
    <text evidence="1">The sequence shown here is derived from an EMBL/GenBank/DDBJ whole genome shotgun (WGS) entry which is preliminary data.</text>
</comment>
<gene>
    <name evidence="1" type="ORF">RBSWK_00476</name>
</gene>
<evidence type="ECO:0000313" key="2">
    <source>
        <dbReference type="Proteomes" id="UP000010959"/>
    </source>
</evidence>
<reference evidence="1 2" key="1">
    <citation type="journal article" date="2013" name="Mar. Genomics">
        <title>Expression of sulfatases in Rhodopirellula baltica and the diversity of sulfatases in the genus Rhodopirellula.</title>
        <authorList>
            <person name="Wegner C.E."/>
            <person name="Richter-Heitmann T."/>
            <person name="Klindworth A."/>
            <person name="Klockow C."/>
            <person name="Richter M."/>
            <person name="Achstetter T."/>
            <person name="Glockner F.O."/>
            <person name="Harder J."/>
        </authorList>
    </citation>
    <scope>NUCLEOTIDE SEQUENCE [LARGE SCALE GENOMIC DNA]</scope>
    <source>
        <strain evidence="1 2">SWK14</strain>
    </source>
</reference>
<protein>
    <submittedName>
        <fullName evidence="1">Uncharacterized protein</fullName>
    </submittedName>
</protein>
<dbReference type="PROSITE" id="PS51257">
    <property type="entry name" value="PROKAR_LIPOPROTEIN"/>
    <property type="match status" value="1"/>
</dbReference>
<dbReference type="PATRIC" id="fig|993516.3.peg.517"/>